<dbReference type="SUPFAM" id="SSF69786">
    <property type="entry name" value="YggU-like"/>
    <property type="match status" value="1"/>
</dbReference>
<comment type="similarity">
    <text evidence="1">Belongs to the UPF0235 family.</text>
</comment>
<gene>
    <name evidence="2" type="ORF">PENSUB_8135</name>
</gene>
<protein>
    <submittedName>
        <fullName evidence="2">Uncharacterized protein</fullName>
    </submittedName>
</protein>
<reference evidence="2 3" key="1">
    <citation type="submission" date="2016-10" db="EMBL/GenBank/DDBJ databases">
        <title>Genome sequence of the ascomycete fungus Penicillium subrubescens.</title>
        <authorList>
            <person name="De Vries R.P."/>
            <person name="Peng M."/>
            <person name="Dilokpimol A."/>
            <person name="Hilden K."/>
            <person name="Makela M.R."/>
            <person name="Grigoriev I."/>
            <person name="Riley R."/>
            <person name="Granchi Z."/>
        </authorList>
    </citation>
    <scope>NUCLEOTIDE SEQUENCE [LARGE SCALE GENOMIC DNA]</scope>
    <source>
        <strain evidence="2 3">CBS 132785</strain>
    </source>
</reference>
<organism evidence="2 3">
    <name type="scientific">Penicillium subrubescens</name>
    <dbReference type="NCBI Taxonomy" id="1316194"/>
    <lineage>
        <taxon>Eukaryota</taxon>
        <taxon>Fungi</taxon>
        <taxon>Dikarya</taxon>
        <taxon>Ascomycota</taxon>
        <taxon>Pezizomycotina</taxon>
        <taxon>Eurotiomycetes</taxon>
        <taxon>Eurotiomycetidae</taxon>
        <taxon>Eurotiales</taxon>
        <taxon>Aspergillaceae</taxon>
        <taxon>Penicillium</taxon>
    </lineage>
</organism>
<accession>A0A1Q5TI62</accession>
<dbReference type="SMART" id="SM01152">
    <property type="entry name" value="DUF167"/>
    <property type="match status" value="1"/>
</dbReference>
<dbReference type="InterPro" id="IPR003746">
    <property type="entry name" value="DUF167"/>
</dbReference>
<dbReference type="Pfam" id="PF02594">
    <property type="entry name" value="DUF167"/>
    <property type="match status" value="1"/>
</dbReference>
<dbReference type="Gene3D" id="3.30.1200.10">
    <property type="entry name" value="YggU-like"/>
    <property type="match status" value="1"/>
</dbReference>
<dbReference type="HAMAP" id="MF_00634">
    <property type="entry name" value="UPF0235"/>
    <property type="match status" value="1"/>
</dbReference>
<keyword evidence="3" id="KW-1185">Reference proteome</keyword>
<evidence type="ECO:0000256" key="1">
    <source>
        <dbReference type="ARBA" id="ARBA00010364"/>
    </source>
</evidence>
<name>A0A1Q5TI62_9EURO</name>
<evidence type="ECO:0000313" key="3">
    <source>
        <dbReference type="Proteomes" id="UP000186955"/>
    </source>
</evidence>
<dbReference type="GO" id="GO:0005737">
    <property type="term" value="C:cytoplasm"/>
    <property type="evidence" value="ECO:0007669"/>
    <property type="project" value="TreeGrafter"/>
</dbReference>
<evidence type="ECO:0000313" key="2">
    <source>
        <dbReference type="EMBL" id="OKO99918.1"/>
    </source>
</evidence>
<dbReference type="STRING" id="1316194.A0A1Q5TI62"/>
<dbReference type="AlphaFoldDB" id="A0A1Q5TI62"/>
<sequence>MSRPLSILRLVANTSKTSSRKTYNLHIPCYIKPNASARRTGITAVGTSRVDVSVAAVPRDGAANLAVSQVIAEVFKVPKSTVAVIRGAKAREKTLCIAELAIGDESEEEFVQKAMQKLIDAAESKLDSK</sequence>
<dbReference type="Proteomes" id="UP000186955">
    <property type="component" value="Unassembled WGS sequence"/>
</dbReference>
<dbReference type="NCBIfam" id="TIGR00251">
    <property type="entry name" value="DUF167 family protein"/>
    <property type="match status" value="1"/>
</dbReference>
<dbReference type="PANTHER" id="PTHR13420">
    <property type="entry name" value="UPF0235 PROTEIN C15ORF40"/>
    <property type="match status" value="1"/>
</dbReference>
<dbReference type="InterPro" id="IPR036591">
    <property type="entry name" value="YggU-like_sf"/>
</dbReference>
<dbReference type="EMBL" id="MNBE01000653">
    <property type="protein sequence ID" value="OKO99918.1"/>
    <property type="molecule type" value="Genomic_DNA"/>
</dbReference>
<comment type="caution">
    <text evidence="2">The sequence shown here is derived from an EMBL/GenBank/DDBJ whole genome shotgun (WGS) entry which is preliminary data.</text>
</comment>
<dbReference type="PANTHER" id="PTHR13420:SF7">
    <property type="entry name" value="UPF0235 PROTEIN C15ORF40"/>
    <property type="match status" value="1"/>
</dbReference>
<proteinExistence type="inferred from homology"/>